<dbReference type="InterPro" id="IPR000086">
    <property type="entry name" value="NUDIX_hydrolase_dom"/>
</dbReference>
<dbReference type="Gene3D" id="3.90.79.10">
    <property type="entry name" value="Nucleoside Triphosphate Pyrophosphohydrolase"/>
    <property type="match status" value="1"/>
</dbReference>
<dbReference type="InterPro" id="IPR015797">
    <property type="entry name" value="NUDIX_hydrolase-like_dom_sf"/>
</dbReference>
<protein>
    <submittedName>
        <fullName evidence="4">NUDIX domain-containing protein</fullName>
    </submittedName>
</protein>
<evidence type="ECO:0000256" key="2">
    <source>
        <dbReference type="ARBA" id="ARBA00022801"/>
    </source>
</evidence>
<reference evidence="4" key="2">
    <citation type="submission" date="2021-02" db="EMBL/GenBank/DDBJ databases">
        <authorList>
            <person name="Merkel A.Y."/>
        </authorList>
    </citation>
    <scope>NUCLEOTIDE SEQUENCE</scope>
    <source>
        <strain evidence="4">T05b</strain>
    </source>
</reference>
<dbReference type="InterPro" id="IPR004385">
    <property type="entry name" value="NDP_pyrophosphatase"/>
</dbReference>
<gene>
    <name evidence="4" type="ORF">JWV37_03650</name>
</gene>
<keyword evidence="5" id="KW-1185">Reference proteome</keyword>
<organism evidence="4 5">
    <name type="scientific">Sulfurospirillum tamanense</name>
    <dbReference type="NCBI Taxonomy" id="2813362"/>
    <lineage>
        <taxon>Bacteria</taxon>
        <taxon>Pseudomonadati</taxon>
        <taxon>Campylobacterota</taxon>
        <taxon>Epsilonproteobacteria</taxon>
        <taxon>Campylobacterales</taxon>
        <taxon>Sulfurospirillaceae</taxon>
        <taxon>Sulfurospirillum</taxon>
    </lineage>
</organism>
<evidence type="ECO:0000259" key="3">
    <source>
        <dbReference type="PROSITE" id="PS51462"/>
    </source>
</evidence>
<comment type="cofactor">
    <cofactor evidence="1">
        <name>Mg(2+)</name>
        <dbReference type="ChEBI" id="CHEBI:18420"/>
    </cofactor>
</comment>
<evidence type="ECO:0000256" key="1">
    <source>
        <dbReference type="ARBA" id="ARBA00001946"/>
    </source>
</evidence>
<dbReference type="SUPFAM" id="SSF55811">
    <property type="entry name" value="Nudix"/>
    <property type="match status" value="1"/>
</dbReference>
<keyword evidence="2" id="KW-0378">Hydrolase</keyword>
<proteinExistence type="predicted"/>
<accession>A0ABS2WQA7</accession>
<sequence>MVKIEACVESLYIQPKSMHYVQNGREKRWDMVDAHNSVAILLYHKEFDAFVFVKQFRPAIYLKNNDGFTYELCAGLVDKEKSLAQIALEEIEEETGYGVAPQNLHKITSFYTAVGLAGGQQTLYYAELDESMRLHQGGGIELEEIEVIYVPRSEAKEFLFNEHIAKTSGLMFALMWFFEKDSRV</sequence>
<dbReference type="PROSITE" id="PS51462">
    <property type="entry name" value="NUDIX"/>
    <property type="match status" value="1"/>
</dbReference>
<dbReference type="PANTHER" id="PTHR11839:SF15">
    <property type="entry name" value="URIDINE DIPHOSPHATE GLUCOSE PYROPHOSPHATASE NUDT14"/>
    <property type="match status" value="1"/>
</dbReference>
<dbReference type="EMBL" id="JAFHKK010000005">
    <property type="protein sequence ID" value="MBN2963866.1"/>
    <property type="molecule type" value="Genomic_DNA"/>
</dbReference>
<reference evidence="4" key="1">
    <citation type="submission" date="2021-02" db="EMBL/GenBank/DDBJ databases">
        <title>Sulfurospirillum tamanensis sp. nov.</title>
        <authorList>
            <person name="Frolova A."/>
            <person name="Merkel A."/>
            <person name="Slobodkin A."/>
        </authorList>
    </citation>
    <scope>NUCLEOTIDE SEQUENCE</scope>
    <source>
        <strain evidence="4">T05b</strain>
    </source>
</reference>
<feature type="domain" description="Nudix hydrolase" evidence="3">
    <location>
        <begin position="33"/>
        <end position="172"/>
    </location>
</feature>
<evidence type="ECO:0000313" key="5">
    <source>
        <dbReference type="Proteomes" id="UP000703590"/>
    </source>
</evidence>
<name>A0ABS2WQA7_9BACT</name>
<dbReference type="NCBIfam" id="TIGR00052">
    <property type="entry name" value="nudix-type nucleoside diphosphatase, YffH/AdpP family"/>
    <property type="match status" value="1"/>
</dbReference>
<dbReference type="Proteomes" id="UP000703590">
    <property type="component" value="Unassembled WGS sequence"/>
</dbReference>
<evidence type="ECO:0000313" key="4">
    <source>
        <dbReference type="EMBL" id="MBN2963866.1"/>
    </source>
</evidence>
<dbReference type="CDD" id="cd18887">
    <property type="entry name" value="NUDIX_UGPPase_Nudt14"/>
    <property type="match status" value="1"/>
</dbReference>
<dbReference type="PANTHER" id="PTHR11839">
    <property type="entry name" value="UDP/ADP-SUGAR PYROPHOSPHATASE"/>
    <property type="match status" value="1"/>
</dbReference>
<dbReference type="Pfam" id="PF00293">
    <property type="entry name" value="NUDIX"/>
    <property type="match status" value="1"/>
</dbReference>
<comment type="caution">
    <text evidence="4">The sequence shown here is derived from an EMBL/GenBank/DDBJ whole genome shotgun (WGS) entry which is preliminary data.</text>
</comment>